<feature type="signal peptide" evidence="1">
    <location>
        <begin position="1"/>
        <end position="21"/>
    </location>
</feature>
<evidence type="ECO:0000313" key="2">
    <source>
        <dbReference type="EMBL" id="KAB8066836.1"/>
    </source>
</evidence>
<protein>
    <submittedName>
        <fullName evidence="2">Uncharacterized protein</fullName>
    </submittedName>
</protein>
<dbReference type="RefSeq" id="WP_152280903.1">
    <property type="nucleotide sequence ID" value="NZ_WFLI01000001.1"/>
</dbReference>
<comment type="caution">
    <text evidence="2">The sequence shown here is derived from an EMBL/GenBank/DDBJ whole genome shotgun (WGS) entry which is preliminary data.</text>
</comment>
<name>A0A6I1IEW1_9BURK</name>
<gene>
    <name evidence="2" type="ORF">GCN75_00785</name>
</gene>
<accession>A0A6I1IEW1</accession>
<dbReference type="Proteomes" id="UP000468717">
    <property type="component" value="Unassembled WGS sequence"/>
</dbReference>
<evidence type="ECO:0000256" key="1">
    <source>
        <dbReference type="SAM" id="SignalP"/>
    </source>
</evidence>
<dbReference type="AlphaFoldDB" id="A0A6I1IEW1"/>
<sequence>MKTRSVIFFAIVIGIMSPSFARTCKTANCGSDNIEHFMASDGASLVRTIQRKLPGVLHMPSDGKVPAYTTVEINSPASDTALSMALARAWKRSWIEKGVDNAKGALLACQRETSLLLTVPFMRSEGQQAHCYRF</sequence>
<evidence type="ECO:0000313" key="3">
    <source>
        <dbReference type="Proteomes" id="UP000468717"/>
    </source>
</evidence>
<feature type="chain" id="PRO_5026241225" evidence="1">
    <location>
        <begin position="22"/>
        <end position="134"/>
    </location>
</feature>
<dbReference type="EMBL" id="WFLI01000001">
    <property type="protein sequence ID" value="KAB8066836.1"/>
    <property type="molecule type" value="Genomic_DNA"/>
</dbReference>
<keyword evidence="3" id="KW-1185">Reference proteome</keyword>
<organism evidence="2 3">
    <name type="scientific">Janthinobacterium violaceinigrum</name>
    <dbReference type="NCBI Taxonomy" id="2654252"/>
    <lineage>
        <taxon>Bacteria</taxon>
        <taxon>Pseudomonadati</taxon>
        <taxon>Pseudomonadota</taxon>
        <taxon>Betaproteobacteria</taxon>
        <taxon>Burkholderiales</taxon>
        <taxon>Oxalobacteraceae</taxon>
        <taxon>Janthinobacterium</taxon>
    </lineage>
</organism>
<proteinExistence type="predicted"/>
<reference evidence="2 3" key="1">
    <citation type="submission" date="2019-10" db="EMBL/GenBank/DDBJ databases">
        <title>Three novel species isolated from a subtropical stream in China.</title>
        <authorList>
            <person name="Lu H."/>
        </authorList>
    </citation>
    <scope>NUCLEOTIDE SEQUENCE [LARGE SCALE GENOMIC DNA]</scope>
    <source>
        <strain evidence="2 3">FT13W</strain>
    </source>
</reference>
<keyword evidence="1" id="KW-0732">Signal</keyword>